<dbReference type="PANTHER" id="PTHR38820">
    <property type="entry name" value="ANNEXIN-2 RECEPTOR"/>
    <property type="match status" value="1"/>
</dbReference>
<protein>
    <submittedName>
        <fullName evidence="2">Uncharacterized protein</fullName>
    </submittedName>
</protein>
<proteinExistence type="evidence at transcript level"/>
<dbReference type="Pfam" id="PF15721">
    <property type="entry name" value="ANXA2R"/>
    <property type="match status" value="1"/>
</dbReference>
<sequence>KRQTCFEHWSDFFRLPISFGGLSKNGTFQWWGFPTSPNPALLEDYKYPAQGTYRRLFCPHWCKHCLSPDSRASPGMESNFWSVQVKQAWDSVPLVQEAQPPLLPSFSEDRGPWPLPFYPVLGEISSDDGGDYQEQPLPVWMNDFAGTYPRTDSCKIQSTSEPSIPESVSAIHEEQPEKPTTLGTWMEAVEESFRVAMQPWSCSTALHRGNDAKDTETCGRSSSTECEQPSESGEVDSGLCQDAWRAFIACLFCGLLPPDSGSSEP</sequence>
<evidence type="ECO:0000256" key="1">
    <source>
        <dbReference type="SAM" id="MobiDB-lite"/>
    </source>
</evidence>
<accession>Q3UP26</accession>
<evidence type="ECO:0000313" key="2">
    <source>
        <dbReference type="EMBL" id="BAE25571.1"/>
    </source>
</evidence>
<reference evidence="2" key="2">
    <citation type="journal article" date="2000" name="Genome Res.">
        <title>Normalization and subtraction of cap-trapper-selected cDNAs to prepare full-length cDNA libraries for rapid discovery of new genes.</title>
        <authorList>
            <person name="Carninci P."/>
            <person name="Shibata Y."/>
            <person name="Hayatsu N."/>
            <person name="Sugahara Y."/>
            <person name="Shibata K."/>
            <person name="Itoh M."/>
            <person name="Konno H."/>
            <person name="Okazaki Y."/>
            <person name="Muramatsu M."/>
            <person name="Hayashizaki Y."/>
        </authorList>
    </citation>
    <scope>NUCLEOTIDE SEQUENCE</scope>
    <source>
        <strain evidence="2">C57BL/6J</strain>
        <tissue evidence="2">Spleen</tissue>
    </source>
</reference>
<reference evidence="2" key="7">
    <citation type="journal article" date="2005" name="Science">
        <title>The Transcriptional Landscape of the Mammalian Genome.</title>
        <authorList>
            <consortium name="The FANTOM Consortium"/>
            <consortium name="Riken Genome Exploration Research Group and Genome Science Group (Genome Network Project Core Group)"/>
        </authorList>
    </citation>
    <scope>NUCLEOTIDE SEQUENCE</scope>
    <source>
        <strain evidence="2">C57BL/6J</strain>
        <tissue evidence="2">Spleen</tissue>
    </source>
</reference>
<dbReference type="GO" id="GO:0038023">
    <property type="term" value="F:signaling receptor activity"/>
    <property type="evidence" value="ECO:0007669"/>
    <property type="project" value="InterPro"/>
</dbReference>
<organism evidence="2">
    <name type="scientific">Mus musculus</name>
    <name type="common">Mouse</name>
    <dbReference type="NCBI Taxonomy" id="10090"/>
    <lineage>
        <taxon>Eukaryota</taxon>
        <taxon>Metazoa</taxon>
        <taxon>Chordata</taxon>
        <taxon>Craniata</taxon>
        <taxon>Vertebrata</taxon>
        <taxon>Euteleostomi</taxon>
        <taxon>Mammalia</taxon>
        <taxon>Eutheria</taxon>
        <taxon>Euarchontoglires</taxon>
        <taxon>Glires</taxon>
        <taxon>Rodentia</taxon>
        <taxon>Myomorpha</taxon>
        <taxon>Muroidea</taxon>
        <taxon>Muridae</taxon>
        <taxon>Murinae</taxon>
        <taxon>Mus</taxon>
        <taxon>Mus</taxon>
    </lineage>
</organism>
<reference evidence="2" key="1">
    <citation type="journal article" date="1999" name="Methods Enzymol.">
        <title>High-efficiency full-length cDNA cloning.</title>
        <authorList>
            <person name="Carninci P."/>
            <person name="Hayashizaki Y."/>
        </authorList>
    </citation>
    <scope>NUCLEOTIDE SEQUENCE</scope>
    <source>
        <strain evidence="2">C57BL/6J</strain>
        <tissue evidence="2">Spleen</tissue>
    </source>
</reference>
<feature type="region of interest" description="Disordered" evidence="1">
    <location>
        <begin position="209"/>
        <end position="235"/>
    </location>
</feature>
<reference evidence="2" key="8">
    <citation type="journal article" date="2005" name="Science">
        <title>Antisense Transcription in the Mammalian Transcriptome.</title>
        <authorList>
            <consortium name="RIKEN Genome Exploration Research Group and Genome Science Group (Genome Network Project Core Group) and the FANTOM Consortium"/>
        </authorList>
    </citation>
    <scope>NUCLEOTIDE SEQUENCE</scope>
    <source>
        <strain evidence="2">C57BL/6J</strain>
        <tissue evidence="2">Spleen</tissue>
    </source>
</reference>
<name>Q3UP26_MOUSE</name>
<feature type="region of interest" description="Disordered" evidence="1">
    <location>
        <begin position="155"/>
        <end position="178"/>
    </location>
</feature>
<dbReference type="AlphaFoldDB" id="Q3UP26"/>
<dbReference type="EMBL" id="AK143859">
    <property type="protein sequence ID" value="BAE25571.1"/>
    <property type="molecule type" value="mRNA"/>
</dbReference>
<dbReference type="PANTHER" id="PTHR38820:SF1">
    <property type="entry name" value="ANNEXIN-2 RECEPTOR"/>
    <property type="match status" value="1"/>
</dbReference>
<feature type="non-terminal residue" evidence="2">
    <location>
        <position position="1"/>
    </location>
</feature>
<reference evidence="2" key="4">
    <citation type="journal article" date="2001" name="Nature">
        <title>Functional annotation of a full-length mouse cDNA collection.</title>
        <authorList>
            <consortium name="The RIKEN Genome Exploration Research Group Phase II Team and the FANTOM Consortium"/>
        </authorList>
    </citation>
    <scope>NUCLEOTIDE SEQUENCE</scope>
    <source>
        <strain evidence="2">C57BL/6J</strain>
        <tissue evidence="2">Spleen</tissue>
    </source>
</reference>
<feature type="compositionally biased region" description="Polar residues" evidence="1">
    <location>
        <begin position="218"/>
        <end position="231"/>
    </location>
</feature>
<dbReference type="InterPro" id="IPR031449">
    <property type="entry name" value="ANXA2R"/>
</dbReference>
<reference evidence="2" key="6">
    <citation type="submission" date="2004-03" db="EMBL/GenBank/DDBJ databases">
        <authorList>
            <person name="Arakawa T."/>
            <person name="Carninci P."/>
            <person name="Fukuda S."/>
            <person name="Hashizume W."/>
            <person name="Hayashida K."/>
            <person name="Hori F."/>
            <person name="Iida J."/>
            <person name="Imamura K."/>
            <person name="Imotani K."/>
            <person name="Itoh M."/>
            <person name="Kanagawa S."/>
            <person name="Kawai J."/>
            <person name="Kojima M."/>
            <person name="Konno H."/>
            <person name="Murata M."/>
            <person name="Nakamura M."/>
            <person name="Ninomiya N."/>
            <person name="Nishiyori H."/>
            <person name="Nomura K."/>
            <person name="Ohno M."/>
            <person name="Sakazume N."/>
            <person name="Sano H."/>
            <person name="Sasaki D."/>
            <person name="Shibata K."/>
            <person name="Shiraki T."/>
            <person name="Tagami M."/>
            <person name="Tagami Y."/>
            <person name="Waki K."/>
            <person name="Watahiki A."/>
            <person name="Muramatsu M."/>
            <person name="Hayashizaki Y."/>
        </authorList>
    </citation>
    <scope>NUCLEOTIDE SEQUENCE</scope>
    <source>
        <strain evidence="2">C57BL/6J</strain>
        <tissue evidence="2">Spleen</tissue>
    </source>
</reference>
<reference evidence="2" key="3">
    <citation type="journal article" date="2000" name="Genome Res.">
        <title>RIKEN integrated sequence analysis (RISA) system--384-format sequencing pipeline with 384 multicapillary sequencer.</title>
        <authorList>
            <person name="Shibata K."/>
            <person name="Itoh M."/>
            <person name="Aizawa K."/>
            <person name="Nagaoka S."/>
            <person name="Sasaki N."/>
            <person name="Carninci P."/>
            <person name="Konno H."/>
            <person name="Akiyama J."/>
            <person name="Nishi K."/>
            <person name="Kitsunai T."/>
            <person name="Tashiro H."/>
            <person name="Itoh M."/>
            <person name="Sumi N."/>
            <person name="Ishii Y."/>
            <person name="Nakamura S."/>
            <person name="Hazama M."/>
            <person name="Nishine T."/>
            <person name="Harada A."/>
            <person name="Yamamoto R."/>
            <person name="Matsumoto H."/>
            <person name="Sakaguchi S."/>
            <person name="Ikegami T."/>
            <person name="Kashiwagi K."/>
            <person name="Fujiwake S."/>
            <person name="Inoue K."/>
            <person name="Togawa Y."/>
            <person name="Izawa M."/>
            <person name="Ohara E."/>
            <person name="Watahiki M."/>
            <person name="Yoneda Y."/>
            <person name="Ishikawa T."/>
            <person name="Ozawa K."/>
            <person name="Tanaka T."/>
            <person name="Matsuura S."/>
            <person name="Kawai J."/>
            <person name="Okazaki Y."/>
            <person name="Muramatsu M."/>
            <person name="Inoue Y."/>
            <person name="Kira A."/>
            <person name="Hayashizaki Y."/>
        </authorList>
    </citation>
    <scope>NUCLEOTIDE SEQUENCE</scope>
    <source>
        <strain evidence="2">C57BL/6J</strain>
        <tissue evidence="2">Spleen</tissue>
    </source>
</reference>
<reference evidence="2" key="5">
    <citation type="journal article" date="2002" name="Nature">
        <title>Analysis of the mouse transcriptome based on functional annotation of 60,770 full-length cDNAs.</title>
        <authorList>
            <consortium name="The FANTOM Consortium and the RIKEN Genome Exploration Research Group Phase I and II Team"/>
        </authorList>
    </citation>
    <scope>NUCLEOTIDE SEQUENCE</scope>
    <source>
        <strain evidence="2">C57BL/6J</strain>
        <tissue evidence="2">Spleen</tissue>
    </source>
</reference>